<gene>
    <name evidence="1" type="ORF">L3049_12490</name>
</gene>
<dbReference type="EMBL" id="JAKJSC010000002">
    <property type="protein sequence ID" value="MDE5418826.1"/>
    <property type="molecule type" value="Genomic_DNA"/>
</dbReference>
<protein>
    <recommendedName>
        <fullName evidence="3">PKD domain-containing protein</fullName>
    </recommendedName>
</protein>
<evidence type="ECO:0008006" key="3">
    <source>
        <dbReference type="Google" id="ProtNLM"/>
    </source>
</evidence>
<keyword evidence="2" id="KW-1185">Reference proteome</keyword>
<proteinExistence type="predicted"/>
<evidence type="ECO:0000313" key="1">
    <source>
        <dbReference type="EMBL" id="MDE5418826.1"/>
    </source>
</evidence>
<accession>A0ABT5VTS6</accession>
<sequence>MKRIETIYIGLFVMLISLGMVSCSQDTYDDQEPVTEQMLDATFSVEETSANKYQITANSNEYVISNYWDLGEGTGFSTGGNSFELFLPDAGDYEIKHKVVGAGGIFSSEVSTMVDVETSDPIAGNLVKGGKFASDDDIALWTIGGTGAGNGTWDFSEGNANLTAPSWGGNGIYQAIEVVEGRTYQIDMFVGSTTGCSDTWFEVYCGYSDPATVSGDYNDGGILLKINTWDGTGNAPFGGKFTSVGSSTEANGVFTATASGTVYLLIRGGGGDMKDGIYIDNVEFRSVQ</sequence>
<dbReference type="Proteomes" id="UP001528920">
    <property type="component" value="Unassembled WGS sequence"/>
</dbReference>
<comment type="caution">
    <text evidence="1">The sequence shown here is derived from an EMBL/GenBank/DDBJ whole genome shotgun (WGS) entry which is preliminary data.</text>
</comment>
<dbReference type="Gene3D" id="2.60.120.260">
    <property type="entry name" value="Galactose-binding domain-like"/>
    <property type="match status" value="1"/>
</dbReference>
<reference evidence="1 2" key="1">
    <citation type="submission" date="2022-01" db="EMBL/GenBank/DDBJ databases">
        <title>Labilibaculum sp. nov, a marine bacterium isolated from Antarctica.</title>
        <authorList>
            <person name="Dai W."/>
        </authorList>
    </citation>
    <scope>NUCLEOTIDE SEQUENCE [LARGE SCALE GENOMIC DNA]</scope>
    <source>
        <strain evidence="1 2">DW002</strain>
    </source>
</reference>
<dbReference type="PROSITE" id="PS51257">
    <property type="entry name" value="PROKAR_LIPOPROTEIN"/>
    <property type="match status" value="1"/>
</dbReference>
<evidence type="ECO:0000313" key="2">
    <source>
        <dbReference type="Proteomes" id="UP001528920"/>
    </source>
</evidence>
<organism evidence="1 2">
    <name type="scientific">Paralabilibaculum antarcticum</name>
    <dbReference type="NCBI Taxonomy" id="2912572"/>
    <lineage>
        <taxon>Bacteria</taxon>
        <taxon>Pseudomonadati</taxon>
        <taxon>Bacteroidota</taxon>
        <taxon>Bacteroidia</taxon>
        <taxon>Marinilabiliales</taxon>
        <taxon>Marinifilaceae</taxon>
        <taxon>Paralabilibaculum</taxon>
    </lineage>
</organism>
<dbReference type="RefSeq" id="WP_275110158.1">
    <property type="nucleotide sequence ID" value="NZ_JAKJSC010000002.1"/>
</dbReference>
<name>A0ABT5VTS6_9BACT</name>